<evidence type="ECO:0000256" key="3">
    <source>
        <dbReference type="ARBA" id="ARBA00022692"/>
    </source>
</evidence>
<keyword evidence="5 7" id="KW-0472">Membrane</keyword>
<dbReference type="Pfam" id="PF12270">
    <property type="entry name" value="Cyt_c_ox_IV"/>
    <property type="match status" value="1"/>
</dbReference>
<name>A0A6J7DMP7_9ZZZZ</name>
<keyword evidence="2" id="KW-1003">Cell membrane</keyword>
<comment type="subcellular location">
    <subcellularLocation>
        <location evidence="1">Cell membrane</location>
        <topology evidence="1">Multi-pass membrane protein</topology>
    </subcellularLocation>
</comment>
<feature type="transmembrane region" description="Helical" evidence="7">
    <location>
        <begin position="147"/>
        <end position="167"/>
    </location>
</feature>
<evidence type="ECO:0000256" key="6">
    <source>
        <dbReference type="ARBA" id="ARBA00047816"/>
    </source>
</evidence>
<dbReference type="GO" id="GO:0022900">
    <property type="term" value="P:electron transport chain"/>
    <property type="evidence" value="ECO:0007669"/>
    <property type="project" value="InterPro"/>
</dbReference>
<sequence>MFTTGSKLFIGATTLAVVGALIFGITQSDSKLGTIGLVSAAIALVFLMGINFWVRDSNVSPTDTAALTTAPASHEAPPRSMWPMVAALGVALIPVGLVVGRAITWMAVIVILVATVEWMVQSWSERASADSAYNASIRKRIMHPLELPVLGALGLGLIIFSFSRIMLRLPAAAGAIAFGAVASIVLLFGSLLAAKRTVGRSVVGTLCTIGAVGIIGFGVTSAIAGGREIVKHEIPSFAEGTCGTEHGEADHNASRAIALKSNLAATIVLQNGTLHADVIGVIGAKTTITLGRSTNSYIRFVNLDDDKHRLVADLGVDEVNINGTATKVPQQSCTQAVGKDGAQFLVLRPTRPSFSSTTPFTLSVPGVDSTITIEVP</sequence>
<dbReference type="GO" id="GO:0005886">
    <property type="term" value="C:plasma membrane"/>
    <property type="evidence" value="ECO:0007669"/>
    <property type="project" value="UniProtKB-SubCell"/>
</dbReference>
<feature type="transmembrane region" description="Helical" evidence="7">
    <location>
        <begin position="201"/>
        <end position="224"/>
    </location>
</feature>
<evidence type="ECO:0000256" key="1">
    <source>
        <dbReference type="ARBA" id="ARBA00004651"/>
    </source>
</evidence>
<keyword evidence="3 7" id="KW-0812">Transmembrane</keyword>
<evidence type="ECO:0000256" key="7">
    <source>
        <dbReference type="SAM" id="Phobius"/>
    </source>
</evidence>
<proteinExistence type="predicted"/>
<organism evidence="8">
    <name type="scientific">freshwater metagenome</name>
    <dbReference type="NCBI Taxonomy" id="449393"/>
    <lineage>
        <taxon>unclassified sequences</taxon>
        <taxon>metagenomes</taxon>
        <taxon>ecological metagenomes</taxon>
    </lineage>
</organism>
<reference evidence="8" key="1">
    <citation type="submission" date="2020-05" db="EMBL/GenBank/DDBJ databases">
        <authorList>
            <person name="Chiriac C."/>
            <person name="Salcher M."/>
            <person name="Ghai R."/>
            <person name="Kavagutti S V."/>
        </authorList>
    </citation>
    <scope>NUCLEOTIDE SEQUENCE</scope>
</reference>
<feature type="transmembrane region" description="Helical" evidence="7">
    <location>
        <begin position="85"/>
        <end position="116"/>
    </location>
</feature>
<evidence type="ECO:0000256" key="4">
    <source>
        <dbReference type="ARBA" id="ARBA00022989"/>
    </source>
</evidence>
<feature type="transmembrane region" description="Helical" evidence="7">
    <location>
        <begin position="6"/>
        <end position="25"/>
    </location>
</feature>
<accession>A0A6J7DMP7</accession>
<protein>
    <submittedName>
        <fullName evidence="8">Unannotated protein</fullName>
    </submittedName>
</protein>
<gene>
    <name evidence="8" type="ORF">UFOPK3376_00768</name>
</gene>
<dbReference type="GO" id="GO:0004129">
    <property type="term" value="F:cytochrome-c oxidase activity"/>
    <property type="evidence" value="ECO:0007669"/>
    <property type="project" value="UniProtKB-EC"/>
</dbReference>
<dbReference type="InterPro" id="IPR021050">
    <property type="entry name" value="Cyt_c_oxidase_su4_actinobac"/>
</dbReference>
<evidence type="ECO:0000256" key="5">
    <source>
        <dbReference type="ARBA" id="ARBA00023136"/>
    </source>
</evidence>
<evidence type="ECO:0000313" key="8">
    <source>
        <dbReference type="EMBL" id="CAB4870014.1"/>
    </source>
</evidence>
<feature type="transmembrane region" description="Helical" evidence="7">
    <location>
        <begin position="173"/>
        <end position="194"/>
    </location>
</feature>
<dbReference type="AlphaFoldDB" id="A0A6J7DMP7"/>
<keyword evidence="4 7" id="KW-1133">Transmembrane helix</keyword>
<feature type="transmembrane region" description="Helical" evidence="7">
    <location>
        <begin position="32"/>
        <end position="54"/>
    </location>
</feature>
<dbReference type="EMBL" id="CAFBLP010000013">
    <property type="protein sequence ID" value="CAB4870014.1"/>
    <property type="molecule type" value="Genomic_DNA"/>
</dbReference>
<comment type="catalytic activity">
    <reaction evidence="6">
        <text>4 Fe(II)-[cytochrome c] + O2 + 8 H(+)(in) = 4 Fe(III)-[cytochrome c] + 2 H2O + 4 H(+)(out)</text>
        <dbReference type="Rhea" id="RHEA:11436"/>
        <dbReference type="Rhea" id="RHEA-COMP:10350"/>
        <dbReference type="Rhea" id="RHEA-COMP:14399"/>
        <dbReference type="ChEBI" id="CHEBI:15377"/>
        <dbReference type="ChEBI" id="CHEBI:15378"/>
        <dbReference type="ChEBI" id="CHEBI:15379"/>
        <dbReference type="ChEBI" id="CHEBI:29033"/>
        <dbReference type="ChEBI" id="CHEBI:29034"/>
        <dbReference type="EC" id="7.1.1.9"/>
    </reaction>
</comment>
<evidence type="ECO:0000256" key="2">
    <source>
        <dbReference type="ARBA" id="ARBA00022475"/>
    </source>
</evidence>